<dbReference type="EMBL" id="WHSB02000026">
    <property type="protein sequence ID" value="MCQ4634891.1"/>
    <property type="molecule type" value="Genomic_DNA"/>
</dbReference>
<keyword evidence="2" id="KW-1133">Transmembrane helix</keyword>
<evidence type="ECO:0000313" key="3">
    <source>
        <dbReference type="EMBL" id="MCQ4634891.1"/>
    </source>
</evidence>
<evidence type="ECO:0000313" key="4">
    <source>
        <dbReference type="Proteomes" id="UP000996601"/>
    </source>
</evidence>
<feature type="transmembrane region" description="Helical" evidence="2">
    <location>
        <begin position="94"/>
        <end position="116"/>
    </location>
</feature>
<name>A0ABT1RI89_9HYPH</name>
<protein>
    <recommendedName>
        <fullName evidence="5">DUF3426 domain-containing protein</fullName>
    </recommendedName>
</protein>
<reference evidence="3" key="1">
    <citation type="submission" date="2021-07" db="EMBL/GenBank/DDBJ databases">
        <title>Shinella sp. nov., a novel member of the genus Shinella from water.</title>
        <authorList>
            <person name="Deng Y."/>
        </authorList>
    </citation>
    <scope>NUCLEOTIDE SEQUENCE</scope>
    <source>
        <strain evidence="3">CPCC 100929</strain>
    </source>
</reference>
<evidence type="ECO:0000256" key="2">
    <source>
        <dbReference type="SAM" id="Phobius"/>
    </source>
</evidence>
<evidence type="ECO:0008006" key="5">
    <source>
        <dbReference type="Google" id="ProtNLM"/>
    </source>
</evidence>
<dbReference type="RefSeq" id="WP_256121407.1">
    <property type="nucleotide sequence ID" value="NZ_WHSB02000026.1"/>
</dbReference>
<keyword evidence="4" id="KW-1185">Reference proteome</keyword>
<dbReference type="Proteomes" id="UP000996601">
    <property type="component" value="Unassembled WGS sequence"/>
</dbReference>
<keyword evidence="2" id="KW-0812">Transmembrane</keyword>
<evidence type="ECO:0000256" key="1">
    <source>
        <dbReference type="SAM" id="MobiDB-lite"/>
    </source>
</evidence>
<organism evidence="3 4">
    <name type="scientific">Shinella lacus</name>
    <dbReference type="NCBI Taxonomy" id="2654216"/>
    <lineage>
        <taxon>Bacteria</taxon>
        <taxon>Pseudomonadati</taxon>
        <taxon>Pseudomonadota</taxon>
        <taxon>Alphaproteobacteria</taxon>
        <taxon>Hyphomicrobiales</taxon>
        <taxon>Rhizobiaceae</taxon>
        <taxon>Shinella</taxon>
    </lineage>
</organism>
<sequence length="221" mass="22932">MNTFRARQQAKGRIDLLPPEPKTPAKKPRSQARCEVVDVDFVVIRNGPARTSNDNHRPIRPVPLRPASRHLLVRAGAAGARLCEAGLQLLSGRAFAGLVTASFIFVFAYAGGLSALKAALPTGEPGAALRVADVTATVDDQNGMKVLSVYGRVENVGDGVEAAPPVDILVGGAGETPRRVALDGKTIAAGGSENFALRIPHGGGKVPKVTVSLVPEGAPVN</sequence>
<accession>A0ABT1RI89</accession>
<keyword evidence="2" id="KW-0472">Membrane</keyword>
<proteinExistence type="predicted"/>
<feature type="region of interest" description="Disordered" evidence="1">
    <location>
        <begin position="1"/>
        <end position="30"/>
    </location>
</feature>
<comment type="caution">
    <text evidence="3">The sequence shown here is derived from an EMBL/GenBank/DDBJ whole genome shotgun (WGS) entry which is preliminary data.</text>
</comment>
<gene>
    <name evidence="3" type="ORF">GB927_033010</name>
</gene>